<gene>
    <name evidence="2" type="ORF">FNK824_LOCUS26172</name>
</gene>
<dbReference type="EMBL" id="CAJOBE010006376">
    <property type="protein sequence ID" value="CAF4005160.1"/>
    <property type="molecule type" value="Genomic_DNA"/>
</dbReference>
<dbReference type="GO" id="GO:0004190">
    <property type="term" value="F:aspartic-type endopeptidase activity"/>
    <property type="evidence" value="ECO:0007669"/>
    <property type="project" value="InterPro"/>
</dbReference>
<dbReference type="InterPro" id="IPR001969">
    <property type="entry name" value="Aspartic_peptidase_AS"/>
</dbReference>
<dbReference type="GO" id="GO:0006508">
    <property type="term" value="P:proteolysis"/>
    <property type="evidence" value="ECO:0007669"/>
    <property type="project" value="InterPro"/>
</dbReference>
<dbReference type="CDD" id="cd00303">
    <property type="entry name" value="retropepsin_like"/>
    <property type="match status" value="1"/>
</dbReference>
<evidence type="ECO:0000313" key="2">
    <source>
        <dbReference type="EMBL" id="CAF4005160.1"/>
    </source>
</evidence>
<dbReference type="Pfam" id="PF13975">
    <property type="entry name" value="gag-asp_proteas"/>
    <property type="match status" value="1"/>
</dbReference>
<dbReference type="Proteomes" id="UP000663874">
    <property type="component" value="Unassembled WGS sequence"/>
</dbReference>
<dbReference type="PROSITE" id="PS00141">
    <property type="entry name" value="ASP_PROTEASE"/>
    <property type="match status" value="1"/>
</dbReference>
<comment type="caution">
    <text evidence="2">The sequence shown here is derived from an EMBL/GenBank/DDBJ whole genome shotgun (WGS) entry which is preliminary data.</text>
</comment>
<sequence length="517" mass="59568">MSGINPDFRKELLRRESSINTLNEFLKYAKIEQDLHDTFGSLSLDSQQRHFNYNHPSIPPLTAAVNPPKQYYHTMKYNNPVSHSTQLQSSVSQRNSIPTLGNRTFMAPDRKQIRNYPPQSISQKKLSNSQSLSQHQFNDCKVCGRNNHRTIDCYYKRTIGCFNCGQDHNPSTITSFPVYIKIRVNDQPTEAIVDTGSAISIIHSNFLKTIHHQNFLYQTHLCQTANSTPLNIIGQIKLEIQIKSIKTYVTAHVATNLITSILLGNDWINSNHVHLYGDQKQLTIPDQHDQLISIPYVEPTCINYPALLVHEITLPPYSQKLVDITCQIANTNNLIFEPYERHISKFIFIPHTLLNINKNHAKVLLINAHNRQQTLSKNTRIGTLSRDATFSIYATSQVPTKHNSILNERHQTSTRHYNRLKSRAVLRKKDNSNHEKLNIICHHCNEHFLSGNDLQKHLRAECYSEQIRKQIFESTKHIENPKHRLEIQDILWRNKILFDPTPSIINIPPQSAIKTAD</sequence>
<organism evidence="2 3">
    <name type="scientific">Rotaria sordida</name>
    <dbReference type="NCBI Taxonomy" id="392033"/>
    <lineage>
        <taxon>Eukaryota</taxon>
        <taxon>Metazoa</taxon>
        <taxon>Spiralia</taxon>
        <taxon>Gnathifera</taxon>
        <taxon>Rotifera</taxon>
        <taxon>Eurotatoria</taxon>
        <taxon>Bdelloidea</taxon>
        <taxon>Philodinida</taxon>
        <taxon>Philodinidae</taxon>
        <taxon>Rotaria</taxon>
    </lineage>
</organism>
<dbReference type="Gene3D" id="2.40.70.10">
    <property type="entry name" value="Acid Proteases"/>
    <property type="match status" value="1"/>
</dbReference>
<reference evidence="2" key="1">
    <citation type="submission" date="2021-02" db="EMBL/GenBank/DDBJ databases">
        <authorList>
            <person name="Nowell W R."/>
        </authorList>
    </citation>
    <scope>NUCLEOTIDE SEQUENCE</scope>
</reference>
<protein>
    <submittedName>
        <fullName evidence="2">Uncharacterized protein</fullName>
    </submittedName>
</protein>
<name>A0A819P0T5_9BILA</name>
<dbReference type="InterPro" id="IPR021109">
    <property type="entry name" value="Peptidase_aspartic_dom_sf"/>
</dbReference>
<dbReference type="SUPFAM" id="SSF50630">
    <property type="entry name" value="Acid proteases"/>
    <property type="match status" value="1"/>
</dbReference>
<accession>A0A819P0T5</accession>
<feature type="compositionally biased region" description="Polar residues" evidence="1">
    <location>
        <begin position="82"/>
        <end position="102"/>
    </location>
</feature>
<dbReference type="AlphaFoldDB" id="A0A819P0T5"/>
<feature type="non-terminal residue" evidence="2">
    <location>
        <position position="517"/>
    </location>
</feature>
<feature type="region of interest" description="Disordered" evidence="1">
    <location>
        <begin position="82"/>
        <end position="103"/>
    </location>
</feature>
<evidence type="ECO:0000256" key="1">
    <source>
        <dbReference type="SAM" id="MobiDB-lite"/>
    </source>
</evidence>
<proteinExistence type="predicted"/>
<evidence type="ECO:0000313" key="3">
    <source>
        <dbReference type="Proteomes" id="UP000663874"/>
    </source>
</evidence>